<accession>A0A5B8WPE1</accession>
<proteinExistence type="predicted"/>
<keyword evidence="2" id="KW-1185">Reference proteome</keyword>
<dbReference type="KEGG" id="vg:77936410"/>
<evidence type="ECO:0000313" key="1">
    <source>
        <dbReference type="EMBL" id="QED11538.1"/>
    </source>
</evidence>
<dbReference type="GeneID" id="77936410"/>
<name>A0A5B8WPE1_9CAUD</name>
<organism evidence="1 2">
    <name type="scientific">Arthrobacter phage Qui</name>
    <dbReference type="NCBI Taxonomy" id="2603260"/>
    <lineage>
        <taxon>Viruses</taxon>
        <taxon>Duplodnaviria</taxon>
        <taxon>Heunggongvirae</taxon>
        <taxon>Uroviricota</taxon>
        <taxon>Caudoviricetes</taxon>
        <taxon>Quivirus</taxon>
        <taxon>Quivirus qui</taxon>
    </lineage>
</organism>
<dbReference type="RefSeq" id="YP_010660414.1">
    <property type="nucleotide sequence ID" value="NC_070877.1"/>
</dbReference>
<protein>
    <submittedName>
        <fullName evidence="1">Membrane protein</fullName>
    </submittedName>
</protein>
<gene>
    <name evidence="1" type="primary">48</name>
    <name evidence="1" type="ORF">SEA_QUI_48</name>
</gene>
<evidence type="ECO:0000313" key="2">
    <source>
        <dbReference type="Proteomes" id="UP000321915"/>
    </source>
</evidence>
<dbReference type="EMBL" id="MN183282">
    <property type="protein sequence ID" value="QED11538.1"/>
    <property type="molecule type" value="Genomic_DNA"/>
</dbReference>
<dbReference type="Proteomes" id="UP000321915">
    <property type="component" value="Segment"/>
</dbReference>
<reference evidence="1 2" key="1">
    <citation type="submission" date="2019-07" db="EMBL/GenBank/DDBJ databases">
        <authorList>
            <person name="Abdullah A."/>
            <person name="Lima G.C."/>
            <person name="Cuneo C.K."/>
            <person name="Ennest D.C."/>
            <person name="Fritz K.J."/>
            <person name="Johnson B.T."/>
            <person name="Larson S.M."/>
            <person name="Lemunyete M.N."/>
            <person name="Murray M.B."/>
            <person name="Osmond D.E."/>
            <person name="Patras K.A."/>
            <person name="Ransibrahmanakul S."/>
            <person name="Simpson K.A."/>
            <person name="Thull B.S."/>
            <person name="Wetzel S."/>
            <person name="Bonilla J.A."/>
            <person name="Klyczek K."/>
            <person name="Garlena R.A."/>
            <person name="Russell D.A."/>
            <person name="Pope W.H."/>
            <person name="Jacobs-Sera D."/>
            <person name="Hatfull G.F."/>
        </authorList>
    </citation>
    <scope>NUCLEOTIDE SEQUENCE [LARGE SCALE GENOMIC DNA]</scope>
</reference>
<sequence>MFTKNKPEEDRPELEEAITKALLELKDHQPYSTEYIKALEQIEKLYKLRAPKPELQKPVSLDTVLTVAGNIAGIVIILGYERAHVITSKAFSLIIKPR</sequence>